<keyword evidence="9" id="KW-1185">Reference proteome</keyword>
<keyword evidence="4 7" id="KW-1133">Transmembrane helix</keyword>
<proteinExistence type="inferred from homology"/>
<evidence type="ECO:0000256" key="4">
    <source>
        <dbReference type="ARBA" id="ARBA00022989"/>
    </source>
</evidence>
<evidence type="ECO:0000256" key="2">
    <source>
        <dbReference type="ARBA" id="ARBA00008130"/>
    </source>
</evidence>
<gene>
    <name evidence="8" type="ORF">CCMP2556_LOCUS28356</name>
</gene>
<evidence type="ECO:0000256" key="5">
    <source>
        <dbReference type="ARBA" id="ARBA00023136"/>
    </source>
</evidence>
<comment type="caution">
    <text evidence="8">The sequence shown here is derived from an EMBL/GenBank/DDBJ whole genome shotgun (WGS) entry which is preliminary data.</text>
</comment>
<evidence type="ECO:0000256" key="6">
    <source>
        <dbReference type="SAM" id="MobiDB-lite"/>
    </source>
</evidence>
<dbReference type="SUPFAM" id="SSF81321">
    <property type="entry name" value="Family A G protein-coupled receptor-like"/>
    <property type="match status" value="1"/>
</dbReference>
<comment type="subcellular location">
    <subcellularLocation>
        <location evidence="1">Membrane</location>
        <topology evidence="1">Multi-pass membrane protein</topology>
    </subcellularLocation>
</comment>
<feature type="region of interest" description="Disordered" evidence="6">
    <location>
        <begin position="463"/>
        <end position="497"/>
    </location>
</feature>
<protein>
    <submittedName>
        <fullName evidence="8">Uncharacterized protein</fullName>
    </submittedName>
</protein>
<feature type="transmembrane region" description="Helical" evidence="7">
    <location>
        <begin position="231"/>
        <end position="251"/>
    </location>
</feature>
<evidence type="ECO:0000256" key="7">
    <source>
        <dbReference type="SAM" id="Phobius"/>
    </source>
</evidence>
<reference evidence="8 9" key="1">
    <citation type="submission" date="2024-02" db="EMBL/GenBank/DDBJ databases">
        <authorList>
            <person name="Chen Y."/>
            <person name="Shah S."/>
            <person name="Dougan E. K."/>
            <person name="Thang M."/>
            <person name="Chan C."/>
        </authorList>
    </citation>
    <scope>NUCLEOTIDE SEQUENCE [LARGE SCALE GENOMIC DNA]</scope>
</reference>
<organism evidence="8 9">
    <name type="scientific">Durusdinium trenchii</name>
    <dbReference type="NCBI Taxonomy" id="1381693"/>
    <lineage>
        <taxon>Eukaryota</taxon>
        <taxon>Sar</taxon>
        <taxon>Alveolata</taxon>
        <taxon>Dinophyceae</taxon>
        <taxon>Suessiales</taxon>
        <taxon>Symbiodiniaceae</taxon>
        <taxon>Durusdinium</taxon>
    </lineage>
</organism>
<feature type="transmembrane region" description="Helical" evidence="7">
    <location>
        <begin position="58"/>
        <end position="80"/>
    </location>
</feature>
<feature type="region of interest" description="Disordered" evidence="6">
    <location>
        <begin position="527"/>
        <end position="637"/>
    </location>
</feature>
<dbReference type="Pfam" id="PF01036">
    <property type="entry name" value="Bac_rhodopsin"/>
    <property type="match status" value="1"/>
</dbReference>
<evidence type="ECO:0000256" key="3">
    <source>
        <dbReference type="ARBA" id="ARBA00022692"/>
    </source>
</evidence>
<dbReference type="Proteomes" id="UP001642484">
    <property type="component" value="Unassembled WGS sequence"/>
</dbReference>
<evidence type="ECO:0000313" key="9">
    <source>
        <dbReference type="Proteomes" id="UP001642484"/>
    </source>
</evidence>
<evidence type="ECO:0000256" key="1">
    <source>
        <dbReference type="ARBA" id="ARBA00004141"/>
    </source>
</evidence>
<evidence type="ECO:0000313" key="8">
    <source>
        <dbReference type="EMBL" id="CAK9057477.1"/>
    </source>
</evidence>
<accession>A0ABP0N122</accession>
<keyword evidence="5 7" id="KW-0472">Membrane</keyword>
<feature type="transmembrane region" description="Helical" evidence="7">
    <location>
        <begin position="20"/>
        <end position="38"/>
    </location>
</feature>
<dbReference type="EMBL" id="CAXAMN010021273">
    <property type="protein sequence ID" value="CAK9057477.1"/>
    <property type="molecule type" value="Genomic_DNA"/>
</dbReference>
<keyword evidence="3 7" id="KW-0812">Transmembrane</keyword>
<dbReference type="InterPro" id="IPR001425">
    <property type="entry name" value="Arc/bac/fun_rhodopsins"/>
</dbReference>
<name>A0ABP0N122_9DINO</name>
<dbReference type="Gene3D" id="1.20.1070.10">
    <property type="entry name" value="Rhodopsin 7-helix transmembrane proteins"/>
    <property type="match status" value="1"/>
</dbReference>
<feature type="compositionally biased region" description="Basic and acidic residues" evidence="6">
    <location>
        <begin position="595"/>
        <end position="612"/>
    </location>
</feature>
<sequence>MMKYRGTEIYVAAVEWRLRILATSAACLVMFLPFYLNATACREVPTCVAEVTNAYPQRYHAFVSMGLVVILLREGTLLLVSATDWLLDPKKSQGLEFQDYLSQGLLCAILASLSSVEAYLATSELPLVHLGTVPVYSIRYLEWLVDVPLLMILTCCGALGRPLSEALGPILVTNGYIVVSWCTLFIEDFAVRWAVISHTFLAYAWASERMIQWVKDFWKEAKDVPCRGGRAASVILLIVVFGIYGVIYLLGCSGVISFATEHLGYTFMGFGCKVTLSILFASIRAYQTHQVLARLLGKLRGVSVAFVSLLRGTFDHVVPCTVTSEGQCYLPERSSREFHELERFLNQTVEVASFNDLLRHDEQGRFKDYVKNLLRQNDVSLSDSVELTGVATLQALSANRIPIADAITVWGSHHNQAAKPPPIEWLKQEAGMGCCPQWEIKDPLLHDLMDLMTEHWGHTLNQTKPVAAPPVVDGEPSVASDGSGEPPVAPDGGGEPAVVHDEAAARASLEAERQAILKLDSLGTGEKLAGDEAEMPPEDVIPNPDLLGADGYGDEEVELPRDSAIEPEQQVQCPGGGKGSSPKKGGPTEIFNPMDFKDMRKAPKGDVEEGSRSKKRQPKAAKNQKDKDSEPRKRASKATDVLKDLFWKYCKVTNKDKIKAASDGSLGDAVHSLADGYFTTLQPSS</sequence>
<comment type="similarity">
    <text evidence="2">Belongs to the archaeal/bacterial/fungal opsin family.</text>
</comment>
<feature type="compositionally biased region" description="Basic and acidic residues" evidence="6">
    <location>
        <begin position="623"/>
        <end position="633"/>
    </location>
</feature>